<sequence>MNSSTKSVYLLAVFHALDSTKSGFDPFLRPFVEKMKNLESDSGYNLDIQTVKIINKQHHMIHYPTWIRVVEPLIISSCFKRKLKHNDVKKLAQC</sequence>
<evidence type="ECO:0000313" key="2">
    <source>
        <dbReference type="Proteomes" id="UP001152320"/>
    </source>
</evidence>
<proteinExistence type="predicted"/>
<evidence type="ECO:0000313" key="1">
    <source>
        <dbReference type="EMBL" id="KAJ8026290.1"/>
    </source>
</evidence>
<comment type="caution">
    <text evidence="1">The sequence shown here is derived from an EMBL/GenBank/DDBJ whole genome shotgun (WGS) entry which is preliminary data.</text>
</comment>
<name>A0A9Q0YPS1_HOLLE</name>
<protein>
    <submittedName>
        <fullName evidence="1">Uncharacterized protein</fullName>
    </submittedName>
</protein>
<keyword evidence="2" id="KW-1185">Reference proteome</keyword>
<dbReference type="Proteomes" id="UP001152320">
    <property type="component" value="Chromosome 17"/>
</dbReference>
<gene>
    <name evidence="1" type="ORF">HOLleu_34095</name>
</gene>
<dbReference type="EMBL" id="JAIZAY010000017">
    <property type="protein sequence ID" value="KAJ8026290.1"/>
    <property type="molecule type" value="Genomic_DNA"/>
</dbReference>
<reference evidence="1" key="1">
    <citation type="submission" date="2021-10" db="EMBL/GenBank/DDBJ databases">
        <title>Tropical sea cucumber genome reveals ecological adaptation and Cuvierian tubules defense mechanism.</title>
        <authorList>
            <person name="Chen T."/>
        </authorList>
    </citation>
    <scope>NUCLEOTIDE SEQUENCE</scope>
    <source>
        <strain evidence="1">Nanhai2018</strain>
        <tissue evidence="1">Muscle</tissue>
    </source>
</reference>
<accession>A0A9Q0YPS1</accession>
<dbReference type="AlphaFoldDB" id="A0A9Q0YPS1"/>
<organism evidence="1 2">
    <name type="scientific">Holothuria leucospilota</name>
    <name type="common">Black long sea cucumber</name>
    <name type="synonym">Mertensiothuria leucospilota</name>
    <dbReference type="NCBI Taxonomy" id="206669"/>
    <lineage>
        <taxon>Eukaryota</taxon>
        <taxon>Metazoa</taxon>
        <taxon>Echinodermata</taxon>
        <taxon>Eleutherozoa</taxon>
        <taxon>Echinozoa</taxon>
        <taxon>Holothuroidea</taxon>
        <taxon>Aspidochirotacea</taxon>
        <taxon>Aspidochirotida</taxon>
        <taxon>Holothuriidae</taxon>
        <taxon>Holothuria</taxon>
    </lineage>
</organism>